<comment type="caution">
    <text evidence="2">The sequence shown here is derived from an EMBL/GenBank/DDBJ whole genome shotgun (WGS) entry which is preliminary data.</text>
</comment>
<dbReference type="Pfam" id="PF04940">
    <property type="entry name" value="BLUF"/>
    <property type="match status" value="1"/>
</dbReference>
<evidence type="ECO:0000259" key="1">
    <source>
        <dbReference type="PROSITE" id="PS50925"/>
    </source>
</evidence>
<name>A0ABP9EJ51_9GAMM</name>
<dbReference type="PROSITE" id="PS50925">
    <property type="entry name" value="BLUF"/>
    <property type="match status" value="1"/>
</dbReference>
<sequence>MFELLYTSLCPKPLCRAELTALLCCVREHNQRTGLTGMLLYQQQTVMQLLEGERDVVLQQFQRLRQDPRHQHIELAYKGPIAARTFAGWSLGFDDPDAAWLNALLPGYLSLASAQVSLLGIRQPSHGVERMTQWAPYLFDWQGGQRENAGSPALGTRCRAQSIACAV</sequence>
<dbReference type="InterPro" id="IPR007024">
    <property type="entry name" value="BLUF_domain"/>
</dbReference>
<accession>A0ABP9EJ51</accession>
<feature type="domain" description="BLUF" evidence="1">
    <location>
        <begin position="1"/>
        <end position="92"/>
    </location>
</feature>
<evidence type="ECO:0000313" key="3">
    <source>
        <dbReference type="Proteomes" id="UP001499988"/>
    </source>
</evidence>
<dbReference type="EMBL" id="BAABJZ010000015">
    <property type="protein sequence ID" value="GAA4879115.1"/>
    <property type="molecule type" value="Genomic_DNA"/>
</dbReference>
<organism evidence="2 3">
    <name type="scientific">Ferrimonas pelagia</name>
    <dbReference type="NCBI Taxonomy" id="1177826"/>
    <lineage>
        <taxon>Bacteria</taxon>
        <taxon>Pseudomonadati</taxon>
        <taxon>Pseudomonadota</taxon>
        <taxon>Gammaproteobacteria</taxon>
        <taxon>Alteromonadales</taxon>
        <taxon>Ferrimonadaceae</taxon>
        <taxon>Ferrimonas</taxon>
    </lineage>
</organism>
<keyword evidence="3" id="KW-1185">Reference proteome</keyword>
<dbReference type="SUPFAM" id="SSF54975">
    <property type="entry name" value="Acylphosphatase/BLUF domain-like"/>
    <property type="match status" value="1"/>
</dbReference>
<dbReference type="RefSeq" id="WP_345334230.1">
    <property type="nucleotide sequence ID" value="NZ_BAABJZ010000015.1"/>
</dbReference>
<dbReference type="SMART" id="SM01034">
    <property type="entry name" value="BLUF"/>
    <property type="match status" value="1"/>
</dbReference>
<reference evidence="3" key="1">
    <citation type="journal article" date="2019" name="Int. J. Syst. Evol. Microbiol.">
        <title>The Global Catalogue of Microorganisms (GCM) 10K type strain sequencing project: providing services to taxonomists for standard genome sequencing and annotation.</title>
        <authorList>
            <consortium name="The Broad Institute Genomics Platform"/>
            <consortium name="The Broad Institute Genome Sequencing Center for Infectious Disease"/>
            <person name="Wu L."/>
            <person name="Ma J."/>
        </authorList>
    </citation>
    <scope>NUCLEOTIDE SEQUENCE [LARGE SCALE GENOMIC DNA]</scope>
    <source>
        <strain evidence="3">JCM 18401</strain>
    </source>
</reference>
<protein>
    <submittedName>
        <fullName evidence="2">BLUF domain-containing protein</fullName>
    </submittedName>
</protein>
<dbReference type="Gene3D" id="3.30.70.100">
    <property type="match status" value="1"/>
</dbReference>
<dbReference type="Proteomes" id="UP001499988">
    <property type="component" value="Unassembled WGS sequence"/>
</dbReference>
<gene>
    <name evidence="2" type="ORF">GCM10023333_11150</name>
</gene>
<evidence type="ECO:0000313" key="2">
    <source>
        <dbReference type="EMBL" id="GAA4879115.1"/>
    </source>
</evidence>
<dbReference type="InterPro" id="IPR036046">
    <property type="entry name" value="Acylphosphatase-like_dom_sf"/>
</dbReference>
<proteinExistence type="predicted"/>